<evidence type="ECO:0000259" key="4">
    <source>
        <dbReference type="PROSITE" id="PS51366"/>
    </source>
</evidence>
<dbReference type="OrthoDB" id="361797at2759"/>
<dbReference type="STRING" id="1314776.A0A166G1P2"/>
<sequence>MSFPKNHKLVRKFLRAPRLTFHVRRLGAYVPPHLRKADAGNETESTVKLNRRINGLFNKMAEGNIALILQDVESLYQNHRRHDVTSTLTTLIIENISSHSELLDSYVTLYGCFVASLHHIIGIDFAAYFVQNVVSQYEHEYASLDATLGSDSYGKQCTNLAILISELYQFGVISCVLIYDIIRDLLESGLREFEVELLLKIVRASGTQLRKDDPSALKDIVDSVMQKIDTVDANRSSRAKFMLETLIDLKNNKMKRVTQDQGTTNTAERLKKFSEGVRKRHHTSSSEPLRVSLSDLRSADTKGKWWLIGSAWGGDPLVEHQKRVEETLAVHDQKSGGEVLLEIARKQGMNTDIRRSIFAVIMSSEDYVDACERLSQLNLKDVQQREIMRVIVQCCGKEKTYNPYYTLVGQQLCQTSHSHKITLQYCLWDFLRELGEKEAGGAEILKSNAATDVSASKQQVSSTRRNNVARAYAWWVAKGAVTLAILKPLDFAFLQPETQTFLRTFFSYVFIGTQTSSPILSTVDNLPRNPDTLIQVFSTTGRIQSLPEGIRFCLRNIFRKELKAKDSEDSFLRWAIGIADDALQSGVDLDVELS</sequence>
<dbReference type="EMBL" id="KV428023">
    <property type="protein sequence ID" value="KZT41220.1"/>
    <property type="molecule type" value="Genomic_DNA"/>
</dbReference>
<evidence type="ECO:0000313" key="6">
    <source>
        <dbReference type="Proteomes" id="UP000076798"/>
    </source>
</evidence>
<dbReference type="AlphaFoldDB" id="A0A166G1P2"/>
<dbReference type="PROSITE" id="PS51366">
    <property type="entry name" value="MI"/>
    <property type="match status" value="1"/>
</dbReference>
<organism evidence="5 6">
    <name type="scientific">Sistotremastrum suecicum HHB10207 ss-3</name>
    <dbReference type="NCBI Taxonomy" id="1314776"/>
    <lineage>
        <taxon>Eukaryota</taxon>
        <taxon>Fungi</taxon>
        <taxon>Dikarya</taxon>
        <taxon>Basidiomycota</taxon>
        <taxon>Agaricomycotina</taxon>
        <taxon>Agaricomycetes</taxon>
        <taxon>Sistotremastrales</taxon>
        <taxon>Sistotremastraceae</taxon>
        <taxon>Sistotremastrum</taxon>
    </lineage>
</organism>
<evidence type="ECO:0000313" key="5">
    <source>
        <dbReference type="EMBL" id="KZT41220.1"/>
    </source>
</evidence>
<dbReference type="InterPro" id="IPR003890">
    <property type="entry name" value="MIF4G-like_typ-3"/>
</dbReference>
<dbReference type="InterPro" id="IPR003891">
    <property type="entry name" value="Initiation_fac_eIF4g_MI"/>
</dbReference>
<comment type="similarity">
    <text evidence="2">Belongs to the CWC22 family.</text>
</comment>
<name>A0A166G1P2_9AGAM</name>
<keyword evidence="6" id="KW-1185">Reference proteome</keyword>
<dbReference type="SMART" id="SM00543">
    <property type="entry name" value="MIF4G"/>
    <property type="match status" value="1"/>
</dbReference>
<dbReference type="GO" id="GO:0003723">
    <property type="term" value="F:RNA binding"/>
    <property type="evidence" value="ECO:0007669"/>
    <property type="project" value="InterPro"/>
</dbReference>
<protein>
    <submittedName>
        <fullName evidence="5">ARM repeat-containing protein</fullName>
    </submittedName>
</protein>
<feature type="domain" description="MI" evidence="4">
    <location>
        <begin position="352"/>
        <end position="491"/>
    </location>
</feature>
<dbReference type="GO" id="GO:0005730">
    <property type="term" value="C:nucleolus"/>
    <property type="evidence" value="ECO:0007669"/>
    <property type="project" value="UniProtKB-SubCell"/>
</dbReference>
<dbReference type="SMART" id="SM00544">
    <property type="entry name" value="MA3"/>
    <property type="match status" value="1"/>
</dbReference>
<dbReference type="PANTHER" id="PTHR18034:SF4">
    <property type="entry name" value="NUCLEOLAR MIF4G DOMAIN-CONTAINING PROTEIN 1"/>
    <property type="match status" value="1"/>
</dbReference>
<dbReference type="Pfam" id="PF02854">
    <property type="entry name" value="MIF4G"/>
    <property type="match status" value="1"/>
</dbReference>
<accession>A0A166G1P2</accession>
<reference evidence="5 6" key="1">
    <citation type="journal article" date="2016" name="Mol. Biol. Evol.">
        <title>Comparative Genomics of Early-Diverging Mushroom-Forming Fungi Provides Insights into the Origins of Lignocellulose Decay Capabilities.</title>
        <authorList>
            <person name="Nagy L.G."/>
            <person name="Riley R."/>
            <person name="Tritt A."/>
            <person name="Adam C."/>
            <person name="Daum C."/>
            <person name="Floudas D."/>
            <person name="Sun H."/>
            <person name="Yadav J.S."/>
            <person name="Pangilinan J."/>
            <person name="Larsson K.H."/>
            <person name="Matsuura K."/>
            <person name="Barry K."/>
            <person name="Labutti K."/>
            <person name="Kuo R."/>
            <person name="Ohm R.A."/>
            <person name="Bhattacharya S.S."/>
            <person name="Shirouzu T."/>
            <person name="Yoshinaga Y."/>
            <person name="Martin F.M."/>
            <person name="Grigoriev I.V."/>
            <person name="Hibbett D.S."/>
        </authorList>
    </citation>
    <scope>NUCLEOTIDE SEQUENCE [LARGE SCALE GENOMIC DNA]</scope>
    <source>
        <strain evidence="5 6">HHB10207 ss-3</strain>
    </source>
</reference>
<evidence type="ECO:0000256" key="3">
    <source>
        <dbReference type="ARBA" id="ARBA00023242"/>
    </source>
</evidence>
<dbReference type="Proteomes" id="UP000076798">
    <property type="component" value="Unassembled WGS sequence"/>
</dbReference>
<dbReference type="PANTHER" id="PTHR18034">
    <property type="entry name" value="CELL CYCLE CONTROL PROTEIN CWF22-RELATED"/>
    <property type="match status" value="1"/>
</dbReference>
<dbReference type="InterPro" id="IPR050781">
    <property type="entry name" value="CWC22_splicing_factor"/>
</dbReference>
<gene>
    <name evidence="5" type="ORF">SISSUDRAFT_982158</name>
</gene>
<evidence type="ECO:0000256" key="2">
    <source>
        <dbReference type="ARBA" id="ARBA00006856"/>
    </source>
</evidence>
<evidence type="ECO:0000256" key="1">
    <source>
        <dbReference type="ARBA" id="ARBA00004604"/>
    </source>
</evidence>
<dbReference type="SUPFAM" id="SSF48371">
    <property type="entry name" value="ARM repeat"/>
    <property type="match status" value="1"/>
</dbReference>
<proteinExistence type="inferred from homology"/>
<dbReference type="Gene3D" id="1.25.40.180">
    <property type="match status" value="1"/>
</dbReference>
<dbReference type="Pfam" id="PF02847">
    <property type="entry name" value="MA3"/>
    <property type="match status" value="1"/>
</dbReference>
<keyword evidence="3" id="KW-0539">Nucleus</keyword>
<comment type="subcellular location">
    <subcellularLocation>
        <location evidence="1">Nucleus</location>
        <location evidence="1">Nucleolus</location>
    </subcellularLocation>
</comment>
<dbReference type="InterPro" id="IPR016024">
    <property type="entry name" value="ARM-type_fold"/>
</dbReference>
<dbReference type="GO" id="GO:0042274">
    <property type="term" value="P:ribosomal small subunit biogenesis"/>
    <property type="evidence" value="ECO:0007669"/>
    <property type="project" value="TreeGrafter"/>
</dbReference>